<dbReference type="Gene3D" id="1.25.40.10">
    <property type="entry name" value="Tetratricopeptide repeat domain"/>
    <property type="match status" value="1"/>
</dbReference>
<keyword evidence="1" id="KW-0574">Periplasm</keyword>
<dbReference type="InterPro" id="IPR019734">
    <property type="entry name" value="TPR_rpt"/>
</dbReference>
<comment type="subcellular location">
    <subcellularLocation>
        <location evidence="1">Periplasm</location>
    </subcellularLocation>
</comment>
<dbReference type="EMBL" id="WWEN01000002">
    <property type="protein sequence ID" value="MYM54881.1"/>
    <property type="molecule type" value="Genomic_DNA"/>
</dbReference>
<proteinExistence type="inferred from homology"/>
<keyword evidence="1" id="KW-0732">Signal</keyword>
<dbReference type="GO" id="GO:0043093">
    <property type="term" value="P:FtsZ-dependent cytokinesis"/>
    <property type="evidence" value="ECO:0007669"/>
    <property type="project" value="UniProtKB-UniRule"/>
</dbReference>
<protein>
    <recommendedName>
        <fullName evidence="1">Cell division coordinator CpoB</fullName>
    </recommendedName>
</protein>
<dbReference type="SUPFAM" id="SSF48452">
    <property type="entry name" value="TPR-like"/>
    <property type="match status" value="1"/>
</dbReference>
<accession>A0A6L8LFQ0</accession>
<evidence type="ECO:0000313" key="2">
    <source>
        <dbReference type="EMBL" id="MYM54881.1"/>
    </source>
</evidence>
<dbReference type="GO" id="GO:0030288">
    <property type="term" value="C:outer membrane-bounded periplasmic space"/>
    <property type="evidence" value="ECO:0007669"/>
    <property type="project" value="UniProtKB-UniRule"/>
</dbReference>
<keyword evidence="1" id="KW-0175">Coiled coil</keyword>
<name>A0A6L8LFQ0_9RHOB</name>
<keyword evidence="1" id="KW-0132">Cell division</keyword>
<keyword evidence="1" id="KW-0131">Cell cycle</keyword>
<comment type="function">
    <text evidence="1">Mediates coordination of peptidoglycan synthesis and outer membrane constriction during cell division.</text>
</comment>
<feature type="signal peptide" evidence="1">
    <location>
        <begin position="1"/>
        <end position="22"/>
    </location>
</feature>
<comment type="similarity">
    <text evidence="1">Belongs to the CpoB family.</text>
</comment>
<keyword evidence="3" id="KW-1185">Reference proteome</keyword>
<dbReference type="HAMAP" id="MF_02066">
    <property type="entry name" value="CpoB"/>
    <property type="match status" value="1"/>
</dbReference>
<dbReference type="Pfam" id="PF13432">
    <property type="entry name" value="TPR_16"/>
    <property type="match status" value="1"/>
</dbReference>
<dbReference type="RefSeq" id="WP_160972542.1">
    <property type="nucleotide sequence ID" value="NZ_WWEN01000002.1"/>
</dbReference>
<sequence length="275" mass="28822" precursor="true">MRFLPAIVSAAALSFAAPAGWAQDQDQTLADIRQELSVLYVDIQHLKRELSTTGAPMVGGTGGAVLARVDAIEAQMQRLTAKTEQLEHRVNRIVSDGSNRIGDLEFRLCELEPNCDIGKLGETTTLGGDTGATSVPVALTPETTSPELAVGEQADFDRATTALADGRNEEAISILEGLLDAYPGTPLTARAHLRRGDALGNMGEKTGAARAYLDAFSAGPEGSDAPEALFKLGRALGELGQTTEACVTLGEVGVRFPGADAVAEAEAERARFACQ</sequence>
<evidence type="ECO:0000313" key="3">
    <source>
        <dbReference type="Proteomes" id="UP000479043"/>
    </source>
</evidence>
<comment type="caution">
    <text evidence="2">The sequence shown here is derived from an EMBL/GenBank/DDBJ whole genome shotgun (WGS) entry which is preliminary data.</text>
</comment>
<evidence type="ECO:0000256" key="1">
    <source>
        <dbReference type="HAMAP-Rule" id="MF_02066"/>
    </source>
</evidence>
<dbReference type="InterPro" id="IPR034706">
    <property type="entry name" value="CpoB"/>
</dbReference>
<dbReference type="Proteomes" id="UP000479043">
    <property type="component" value="Unassembled WGS sequence"/>
</dbReference>
<dbReference type="InterPro" id="IPR011990">
    <property type="entry name" value="TPR-like_helical_dom_sf"/>
</dbReference>
<feature type="chain" id="PRO_5027179882" description="Cell division coordinator CpoB" evidence="1">
    <location>
        <begin position="23"/>
        <end position="275"/>
    </location>
</feature>
<feature type="coiled-coil region" evidence="1">
    <location>
        <begin position="29"/>
        <end position="96"/>
    </location>
</feature>
<dbReference type="AlphaFoldDB" id="A0A6L8LFQ0"/>
<reference evidence="2 3" key="1">
    <citation type="submission" date="2020-01" db="EMBL/GenBank/DDBJ databases">
        <authorList>
            <person name="Chen S."/>
        </authorList>
    </citation>
    <scope>NUCLEOTIDE SEQUENCE [LARGE SCALE GENOMIC DNA]</scope>
    <source>
        <strain evidence="2 3">GS-10</strain>
    </source>
</reference>
<gene>
    <name evidence="1" type="primary">cpoB</name>
    <name evidence="2" type="ORF">GR167_06175</name>
</gene>
<dbReference type="Pfam" id="PF13174">
    <property type="entry name" value="TPR_6"/>
    <property type="match status" value="1"/>
</dbReference>
<organism evidence="2 3">
    <name type="scientific">Thalassovita mangrovi</name>
    <dbReference type="NCBI Taxonomy" id="2692236"/>
    <lineage>
        <taxon>Bacteria</taxon>
        <taxon>Pseudomonadati</taxon>
        <taxon>Pseudomonadota</taxon>
        <taxon>Alphaproteobacteria</taxon>
        <taxon>Rhodobacterales</taxon>
        <taxon>Roseobacteraceae</taxon>
        <taxon>Thalassovita</taxon>
    </lineage>
</organism>